<sequence>MTLPMRPNPHHDPWVDLIRGYISGTVQALQQGGLIVERSWLDPSDPRDATIVLRDAPALVWDEQTGWREGPFVSGEQGVRTVLDSPS</sequence>
<evidence type="ECO:0000313" key="2">
    <source>
        <dbReference type="EMBL" id="MFD0851292.1"/>
    </source>
</evidence>
<organism evidence="2 3">
    <name type="scientific">Actinomadura adrarensis</name>
    <dbReference type="NCBI Taxonomy" id="1819600"/>
    <lineage>
        <taxon>Bacteria</taxon>
        <taxon>Bacillati</taxon>
        <taxon>Actinomycetota</taxon>
        <taxon>Actinomycetes</taxon>
        <taxon>Streptosporangiales</taxon>
        <taxon>Thermomonosporaceae</taxon>
        <taxon>Actinomadura</taxon>
    </lineage>
</organism>
<proteinExistence type="predicted"/>
<protein>
    <submittedName>
        <fullName evidence="2">DUF6292 family protein</fullName>
    </submittedName>
</protein>
<dbReference type="InterPro" id="IPR046259">
    <property type="entry name" value="DUF6292"/>
</dbReference>
<keyword evidence="3" id="KW-1185">Reference proteome</keyword>
<feature type="non-terminal residue" evidence="2">
    <location>
        <position position="87"/>
    </location>
</feature>
<name>A0ABW3CBI1_9ACTN</name>
<dbReference type="Pfam" id="PF19809">
    <property type="entry name" value="DUF6292"/>
    <property type="match status" value="1"/>
</dbReference>
<comment type="caution">
    <text evidence="2">The sequence shown here is derived from an EMBL/GenBank/DDBJ whole genome shotgun (WGS) entry which is preliminary data.</text>
</comment>
<evidence type="ECO:0000313" key="3">
    <source>
        <dbReference type="Proteomes" id="UP001597083"/>
    </source>
</evidence>
<gene>
    <name evidence="2" type="ORF">ACFQ07_03635</name>
</gene>
<accession>A0ABW3CBI1</accession>
<dbReference type="EMBL" id="JBHTIR010000333">
    <property type="protein sequence ID" value="MFD0851292.1"/>
    <property type="molecule type" value="Genomic_DNA"/>
</dbReference>
<evidence type="ECO:0000259" key="1">
    <source>
        <dbReference type="Pfam" id="PF19809"/>
    </source>
</evidence>
<feature type="domain" description="DUF6292" evidence="1">
    <location>
        <begin position="21"/>
        <end position="73"/>
    </location>
</feature>
<dbReference type="Proteomes" id="UP001597083">
    <property type="component" value="Unassembled WGS sequence"/>
</dbReference>
<reference evidence="3" key="1">
    <citation type="journal article" date="2019" name="Int. J. Syst. Evol. Microbiol.">
        <title>The Global Catalogue of Microorganisms (GCM) 10K type strain sequencing project: providing services to taxonomists for standard genome sequencing and annotation.</title>
        <authorList>
            <consortium name="The Broad Institute Genomics Platform"/>
            <consortium name="The Broad Institute Genome Sequencing Center for Infectious Disease"/>
            <person name="Wu L."/>
            <person name="Ma J."/>
        </authorList>
    </citation>
    <scope>NUCLEOTIDE SEQUENCE [LARGE SCALE GENOMIC DNA]</scope>
    <source>
        <strain evidence="3">JCM 31696</strain>
    </source>
</reference>